<sequence>MKINVLILCPVQKAILFEQSTTPFSFIINEEKHVLDKLLQQFAQINTRCKSNIDFLDTISIPYVSENVTYVVHLAPNEYNQLVAQYMSVSYQQAVFSNAHLQKVFEIVQQLKYIPIVDAKAMEFNKQNSESKPQLKPQPKLKELPLSELKQLATQRSLVCAFIHKAKATREFLEYNPVVTTFRVLQNDLVFFTFSTKDQYTKAWNHSGQVKKFDNDYQSYKVVRIFDFSAEMHALAQSNAGSYVATPAPPVIDIQTVPQHLEAEVLNFTSTSEQANILKQCAQKHLKKAVKQMTEPLQSKTVLAHSQKFIHELKLESKYQLKDEVTQQLFDLGFYNMPDVTNSIIELQKQTLSIQNTKQLTRTVSKEINMDDAAETIVQRDIKELNKTVSNGEIIGLVQEIKNMEFMDRKNELVKDILQRIRAM</sequence>
<evidence type="ECO:0000313" key="2">
    <source>
        <dbReference type="EMBL" id="CAL6026418.1"/>
    </source>
</evidence>
<gene>
    <name evidence="1" type="ORF">HINF_LOCUS19444</name>
    <name evidence="2" type="ORF">HINF_LOCUS30832</name>
</gene>
<comment type="caution">
    <text evidence="1">The sequence shown here is derived from an EMBL/GenBank/DDBJ whole genome shotgun (WGS) entry which is preliminary data.</text>
</comment>
<evidence type="ECO:0000313" key="3">
    <source>
        <dbReference type="Proteomes" id="UP001642409"/>
    </source>
</evidence>
<dbReference type="EMBL" id="CATOUU010000499">
    <property type="protein sequence ID" value="CAI9931799.1"/>
    <property type="molecule type" value="Genomic_DNA"/>
</dbReference>
<protein>
    <submittedName>
        <fullName evidence="2">Hypothetical_protein</fullName>
    </submittedName>
</protein>
<proteinExistence type="predicted"/>
<dbReference type="Proteomes" id="UP001642409">
    <property type="component" value="Unassembled WGS sequence"/>
</dbReference>
<accession>A0AA86P4H4</accession>
<keyword evidence="3" id="KW-1185">Reference proteome</keyword>
<organism evidence="1">
    <name type="scientific">Hexamita inflata</name>
    <dbReference type="NCBI Taxonomy" id="28002"/>
    <lineage>
        <taxon>Eukaryota</taxon>
        <taxon>Metamonada</taxon>
        <taxon>Diplomonadida</taxon>
        <taxon>Hexamitidae</taxon>
        <taxon>Hexamitinae</taxon>
        <taxon>Hexamita</taxon>
    </lineage>
</organism>
<reference evidence="1" key="1">
    <citation type="submission" date="2023-06" db="EMBL/GenBank/DDBJ databases">
        <authorList>
            <person name="Kurt Z."/>
        </authorList>
    </citation>
    <scope>NUCLEOTIDE SEQUENCE</scope>
</reference>
<reference evidence="2 3" key="2">
    <citation type="submission" date="2024-07" db="EMBL/GenBank/DDBJ databases">
        <authorList>
            <person name="Akdeniz Z."/>
        </authorList>
    </citation>
    <scope>NUCLEOTIDE SEQUENCE [LARGE SCALE GENOMIC DNA]</scope>
</reference>
<dbReference type="EMBL" id="CAXDID020000102">
    <property type="protein sequence ID" value="CAL6026418.1"/>
    <property type="molecule type" value="Genomic_DNA"/>
</dbReference>
<name>A0AA86P4H4_9EUKA</name>
<dbReference type="AlphaFoldDB" id="A0AA86P4H4"/>
<evidence type="ECO:0000313" key="1">
    <source>
        <dbReference type="EMBL" id="CAI9931799.1"/>
    </source>
</evidence>